<gene>
    <name evidence="8" type="ORF">DFQ59_10654</name>
</gene>
<sequence>MSAHAHAPVGGRLVTVPFLVLAFLAAIALALLAGRFVYGLGAVTNLNDGYPWGIWVIIDIVIGTAFGCAGYAVSLIVYILNRGEYHPIVRSAVMASLFGYTLAGIAVMFDLGRYWNFYNLFLPWYAQPNSVMWEIALCVAGYITVLWIEFAPTFLERFGLHNAREKLSRVLFIIIALGVLLPTMHQSSLGSAIVILGHKVSPLWQTQFLPLLYLSSAILMGLALVPFESVLAALGLRRQLETGLMGRLNRVILVVGAIFLAVRFGDLLFRGALGHALAGDLRANMFLLESALFIGGLALLARQQAQRSARAQFIAAVTLLTAGILFRINSYLVGYEPVNGTWHYFPSVPEMLVTVGVFSIEILLYLVFVKKLPVLAKHA</sequence>
<dbReference type="InterPro" id="IPR051817">
    <property type="entry name" value="FDH_cytochrome_b556_subunit"/>
</dbReference>
<dbReference type="AlphaFoldDB" id="A0A369C731"/>
<comment type="subcellular location">
    <subcellularLocation>
        <location evidence="1">Cell membrane</location>
        <topology evidence="1">Multi-pass membrane protein</topology>
    </subcellularLocation>
</comment>
<comment type="caution">
    <text evidence="8">The sequence shown here is derived from an EMBL/GenBank/DDBJ whole genome shotgun (WGS) entry which is preliminary data.</text>
</comment>
<evidence type="ECO:0000313" key="8">
    <source>
        <dbReference type="EMBL" id="RCX29822.1"/>
    </source>
</evidence>
<feature type="transmembrane region" description="Helical" evidence="7">
    <location>
        <begin position="12"/>
        <end position="32"/>
    </location>
</feature>
<feature type="transmembrane region" description="Helical" evidence="7">
    <location>
        <begin position="52"/>
        <end position="80"/>
    </location>
</feature>
<feature type="transmembrane region" description="Helical" evidence="7">
    <location>
        <begin position="131"/>
        <end position="150"/>
    </location>
</feature>
<comment type="similarity">
    <text evidence="2">Belongs to the NrfD family.</text>
</comment>
<feature type="transmembrane region" description="Helical" evidence="7">
    <location>
        <begin position="170"/>
        <end position="196"/>
    </location>
</feature>
<keyword evidence="3" id="KW-1003">Cell membrane</keyword>
<dbReference type="Proteomes" id="UP000252707">
    <property type="component" value="Unassembled WGS sequence"/>
</dbReference>
<feature type="transmembrane region" description="Helical" evidence="7">
    <location>
        <begin position="248"/>
        <end position="269"/>
    </location>
</feature>
<dbReference type="Pfam" id="PF03916">
    <property type="entry name" value="NrfD"/>
    <property type="match status" value="1"/>
</dbReference>
<dbReference type="EMBL" id="QPJY01000006">
    <property type="protein sequence ID" value="RCX29822.1"/>
    <property type="molecule type" value="Genomic_DNA"/>
</dbReference>
<feature type="transmembrane region" description="Helical" evidence="7">
    <location>
        <begin position="281"/>
        <end position="301"/>
    </location>
</feature>
<evidence type="ECO:0000256" key="4">
    <source>
        <dbReference type="ARBA" id="ARBA00022692"/>
    </source>
</evidence>
<keyword evidence="6 7" id="KW-0472">Membrane</keyword>
<dbReference type="GO" id="GO:0009061">
    <property type="term" value="P:anaerobic respiration"/>
    <property type="evidence" value="ECO:0007669"/>
    <property type="project" value="TreeGrafter"/>
</dbReference>
<dbReference type="RefSeq" id="WP_114280041.1">
    <property type="nucleotide sequence ID" value="NZ_QPJY01000006.1"/>
</dbReference>
<evidence type="ECO:0000256" key="2">
    <source>
        <dbReference type="ARBA" id="ARBA00008929"/>
    </source>
</evidence>
<feature type="transmembrane region" description="Helical" evidence="7">
    <location>
        <begin position="208"/>
        <end position="236"/>
    </location>
</feature>
<dbReference type="InterPro" id="IPR005614">
    <property type="entry name" value="NrfD-like"/>
</dbReference>
<keyword evidence="9" id="KW-1185">Reference proteome</keyword>
<reference evidence="8 9" key="1">
    <citation type="submission" date="2018-07" db="EMBL/GenBank/DDBJ databases">
        <title>Genomic Encyclopedia of Type Strains, Phase IV (KMG-IV): sequencing the most valuable type-strain genomes for metagenomic binning, comparative biology and taxonomic classification.</title>
        <authorList>
            <person name="Goeker M."/>
        </authorList>
    </citation>
    <scope>NUCLEOTIDE SEQUENCE [LARGE SCALE GENOMIC DNA]</scope>
    <source>
        <strain evidence="8 9">DSM 26407</strain>
    </source>
</reference>
<feature type="transmembrane region" description="Helical" evidence="7">
    <location>
        <begin position="352"/>
        <end position="369"/>
    </location>
</feature>
<dbReference type="Gene3D" id="1.20.1630.10">
    <property type="entry name" value="Formate dehydrogenase/DMSO reductase domain"/>
    <property type="match status" value="1"/>
</dbReference>
<evidence type="ECO:0000256" key="7">
    <source>
        <dbReference type="SAM" id="Phobius"/>
    </source>
</evidence>
<organism evidence="8 9">
    <name type="scientific">Thioalbus denitrificans</name>
    <dbReference type="NCBI Taxonomy" id="547122"/>
    <lineage>
        <taxon>Bacteria</taxon>
        <taxon>Pseudomonadati</taxon>
        <taxon>Pseudomonadota</taxon>
        <taxon>Gammaproteobacteria</taxon>
        <taxon>Chromatiales</taxon>
        <taxon>Ectothiorhodospiraceae</taxon>
        <taxon>Thioalbus</taxon>
    </lineage>
</organism>
<evidence type="ECO:0000256" key="6">
    <source>
        <dbReference type="ARBA" id="ARBA00023136"/>
    </source>
</evidence>
<proteinExistence type="inferred from homology"/>
<evidence type="ECO:0000256" key="3">
    <source>
        <dbReference type="ARBA" id="ARBA00022475"/>
    </source>
</evidence>
<evidence type="ECO:0000256" key="5">
    <source>
        <dbReference type="ARBA" id="ARBA00022989"/>
    </source>
</evidence>
<dbReference type="NCBIfam" id="NF008133">
    <property type="entry name" value="PRK10881.1"/>
    <property type="match status" value="1"/>
</dbReference>
<dbReference type="PANTHER" id="PTHR30074">
    <property type="entry name" value="FORMATE DEHYDROGENASE, NITRATE-INDUCIBLE, CYTOCHROME B556 FDN SUBUNIT"/>
    <property type="match status" value="1"/>
</dbReference>
<name>A0A369C731_9GAMM</name>
<dbReference type="PANTHER" id="PTHR30074:SF4">
    <property type="entry name" value="NI_FE-HYDROGENASE 2 B-TYPE CYTOCHROME SUBUNIT-RELATED"/>
    <property type="match status" value="1"/>
</dbReference>
<feature type="transmembrane region" description="Helical" evidence="7">
    <location>
        <begin position="92"/>
        <end position="111"/>
    </location>
</feature>
<protein>
    <submittedName>
        <fullName evidence="8">Ni/Fe-hydrogenase subunit HybB-like protein</fullName>
    </submittedName>
</protein>
<evidence type="ECO:0000313" key="9">
    <source>
        <dbReference type="Proteomes" id="UP000252707"/>
    </source>
</evidence>
<keyword evidence="5 7" id="KW-1133">Transmembrane helix</keyword>
<dbReference type="GO" id="GO:0005886">
    <property type="term" value="C:plasma membrane"/>
    <property type="evidence" value="ECO:0007669"/>
    <property type="project" value="UniProtKB-SubCell"/>
</dbReference>
<accession>A0A369C731</accession>
<evidence type="ECO:0000256" key="1">
    <source>
        <dbReference type="ARBA" id="ARBA00004651"/>
    </source>
</evidence>
<feature type="transmembrane region" description="Helical" evidence="7">
    <location>
        <begin position="313"/>
        <end position="332"/>
    </location>
</feature>
<keyword evidence="4 7" id="KW-0812">Transmembrane</keyword>
<dbReference type="OrthoDB" id="104998at2"/>